<evidence type="ECO:0000313" key="1">
    <source>
        <dbReference type="EMBL" id="CAG5104563.1"/>
    </source>
</evidence>
<name>A0ABN7SWU1_OIKDI</name>
<keyword evidence="2" id="KW-1185">Reference proteome</keyword>
<organism evidence="1 2">
    <name type="scientific">Oikopleura dioica</name>
    <name type="common">Tunicate</name>
    <dbReference type="NCBI Taxonomy" id="34765"/>
    <lineage>
        <taxon>Eukaryota</taxon>
        <taxon>Metazoa</taxon>
        <taxon>Chordata</taxon>
        <taxon>Tunicata</taxon>
        <taxon>Appendicularia</taxon>
        <taxon>Copelata</taxon>
        <taxon>Oikopleuridae</taxon>
        <taxon>Oikopleura</taxon>
    </lineage>
</organism>
<gene>
    <name evidence="1" type="ORF">OKIOD_LOCUS10104</name>
</gene>
<dbReference type="Proteomes" id="UP001158576">
    <property type="component" value="Chromosome 1"/>
</dbReference>
<protein>
    <submittedName>
        <fullName evidence="1">Oidioi.mRNA.OKI2018_I69.chr1.g1339.t1.cds</fullName>
    </submittedName>
</protein>
<proteinExistence type="predicted"/>
<sequence length="263" mass="30568">MLQKGTKKCFLLYQFFENLVDHAKKTNITVFDFFNKDATVFQGLRSDFWQITDIFESKSWSIENEDFEEEGTPETHVLLFENSEYPDYTGASSSDFWDRRKRRSGDFEGEVQHRGFEEPLWVPGSQATITFISDEHREFRGFEFEITANKMNVIQNQAEKIFSALSDDLKWKDRFVNRLTKILTLANSSYTGEKCAEENGFENEIPSDLIFDAEDTCPLNDQVNQALNSFAKSWACQGSGKVYKQIINKAAKIKTFFDRKFNC</sequence>
<reference evidence="1 2" key="1">
    <citation type="submission" date="2021-04" db="EMBL/GenBank/DDBJ databases">
        <authorList>
            <person name="Bliznina A."/>
        </authorList>
    </citation>
    <scope>NUCLEOTIDE SEQUENCE [LARGE SCALE GENOMIC DNA]</scope>
</reference>
<dbReference type="EMBL" id="OU015566">
    <property type="protein sequence ID" value="CAG5104563.1"/>
    <property type="molecule type" value="Genomic_DNA"/>
</dbReference>
<accession>A0ABN7SWU1</accession>
<evidence type="ECO:0000313" key="2">
    <source>
        <dbReference type="Proteomes" id="UP001158576"/>
    </source>
</evidence>